<dbReference type="Proteomes" id="UP001224661">
    <property type="component" value="Unassembled WGS sequence"/>
</dbReference>
<dbReference type="RefSeq" id="WP_282513998.1">
    <property type="nucleotide sequence ID" value="NZ_JASCIR010000011.1"/>
</dbReference>
<proteinExistence type="predicted"/>
<dbReference type="Gene3D" id="3.40.250.10">
    <property type="entry name" value="Rhodanese-like domain"/>
    <property type="match status" value="1"/>
</dbReference>
<dbReference type="InterPro" id="IPR036873">
    <property type="entry name" value="Rhodanese-like_dom_sf"/>
</dbReference>
<sequence>MLLPQSGRGRITPAQAHRAVEDGSALLADVREENEFRAGHAPGALFLPLSRLAERPGLPGREDGRGLVLICRSGNRSQQAAHLLAERGVAAVDVTGGMCAWADLGLPVQDAHGAVGTVI</sequence>
<name>A0ABT6RTZ8_9ACTN</name>
<dbReference type="EMBL" id="JASCIR010000011">
    <property type="protein sequence ID" value="MDI3387669.1"/>
    <property type="molecule type" value="Genomic_DNA"/>
</dbReference>
<dbReference type="SMART" id="SM00450">
    <property type="entry name" value="RHOD"/>
    <property type="match status" value="1"/>
</dbReference>
<protein>
    <submittedName>
        <fullName evidence="2">Rhodanese-like domain-containing protein</fullName>
    </submittedName>
</protein>
<dbReference type="PROSITE" id="PS50206">
    <property type="entry name" value="RHODANESE_3"/>
    <property type="match status" value="1"/>
</dbReference>
<accession>A0ABT6RTZ8</accession>
<dbReference type="PANTHER" id="PTHR43031">
    <property type="entry name" value="FAD-DEPENDENT OXIDOREDUCTASE"/>
    <property type="match status" value="1"/>
</dbReference>
<organism evidence="2 3">
    <name type="scientific">Streptomyces solicavernae</name>
    <dbReference type="NCBI Taxonomy" id="3043614"/>
    <lineage>
        <taxon>Bacteria</taxon>
        <taxon>Bacillati</taxon>
        <taxon>Actinomycetota</taxon>
        <taxon>Actinomycetes</taxon>
        <taxon>Kitasatosporales</taxon>
        <taxon>Streptomycetaceae</taxon>
        <taxon>Streptomyces</taxon>
    </lineage>
</organism>
<dbReference type="CDD" id="cd00158">
    <property type="entry name" value="RHOD"/>
    <property type="match status" value="1"/>
</dbReference>
<evidence type="ECO:0000259" key="1">
    <source>
        <dbReference type="PROSITE" id="PS50206"/>
    </source>
</evidence>
<keyword evidence="3" id="KW-1185">Reference proteome</keyword>
<evidence type="ECO:0000313" key="2">
    <source>
        <dbReference type="EMBL" id="MDI3387669.1"/>
    </source>
</evidence>
<dbReference type="InterPro" id="IPR050229">
    <property type="entry name" value="GlpE_sulfurtransferase"/>
</dbReference>
<feature type="domain" description="Rhodanese" evidence="1">
    <location>
        <begin position="21"/>
        <end position="110"/>
    </location>
</feature>
<dbReference type="Pfam" id="PF00581">
    <property type="entry name" value="Rhodanese"/>
    <property type="match status" value="1"/>
</dbReference>
<reference evidence="2 3" key="1">
    <citation type="submission" date="2023-05" db="EMBL/GenBank/DDBJ databases">
        <title>Draft genome sequence of Streptomyces sp. B-S-A8 isolated from a cave soil in Thailand.</title>
        <authorList>
            <person name="Chamroensaksri N."/>
            <person name="Muangham S."/>
        </authorList>
    </citation>
    <scope>NUCLEOTIDE SEQUENCE [LARGE SCALE GENOMIC DNA]</scope>
    <source>
        <strain evidence="2 3">B-S-A8</strain>
    </source>
</reference>
<dbReference type="SUPFAM" id="SSF52821">
    <property type="entry name" value="Rhodanese/Cell cycle control phosphatase"/>
    <property type="match status" value="1"/>
</dbReference>
<comment type="caution">
    <text evidence="2">The sequence shown here is derived from an EMBL/GenBank/DDBJ whole genome shotgun (WGS) entry which is preliminary data.</text>
</comment>
<dbReference type="InterPro" id="IPR001763">
    <property type="entry name" value="Rhodanese-like_dom"/>
</dbReference>
<gene>
    <name evidence="2" type="ORF">QIS99_15890</name>
</gene>
<evidence type="ECO:0000313" key="3">
    <source>
        <dbReference type="Proteomes" id="UP001224661"/>
    </source>
</evidence>
<dbReference type="PANTHER" id="PTHR43031:SF7">
    <property type="entry name" value="NITRIC OXIDE REDUCTASE FLRD-NAD(+) REDUCTASE"/>
    <property type="match status" value="1"/>
</dbReference>